<dbReference type="EMBL" id="BEXD01004214">
    <property type="protein sequence ID" value="GBC08399.1"/>
    <property type="molecule type" value="Genomic_DNA"/>
</dbReference>
<evidence type="ECO:0000313" key="4">
    <source>
        <dbReference type="EMBL" id="GES89671.1"/>
    </source>
</evidence>
<proteinExistence type="predicted"/>
<keyword evidence="5" id="KW-1185">Reference proteome</keyword>
<reference evidence="4" key="2">
    <citation type="submission" date="2019-10" db="EMBL/GenBank/DDBJ databases">
        <title>Conservation and host-specific expression of non-tandemly repeated heterogenous ribosome RNA gene in arbuscular mycorrhizal fungi.</title>
        <authorList>
            <person name="Maeda T."/>
            <person name="Kobayashi Y."/>
            <person name="Nakagawa T."/>
            <person name="Ezawa T."/>
            <person name="Yamaguchi K."/>
            <person name="Bino T."/>
            <person name="Nishimoto Y."/>
            <person name="Shigenobu S."/>
            <person name="Kawaguchi M."/>
        </authorList>
    </citation>
    <scope>NUCLEOTIDE SEQUENCE</scope>
    <source>
        <strain evidence="4">HR1</strain>
    </source>
</reference>
<dbReference type="Proteomes" id="UP000247702">
    <property type="component" value="Unassembled WGS sequence"/>
</dbReference>
<organism evidence="3 5">
    <name type="scientific">Rhizophagus clarus</name>
    <dbReference type="NCBI Taxonomy" id="94130"/>
    <lineage>
        <taxon>Eukaryota</taxon>
        <taxon>Fungi</taxon>
        <taxon>Fungi incertae sedis</taxon>
        <taxon>Mucoromycota</taxon>
        <taxon>Glomeromycotina</taxon>
        <taxon>Glomeromycetes</taxon>
        <taxon>Glomerales</taxon>
        <taxon>Glomeraceae</taxon>
        <taxon>Rhizophagus</taxon>
    </lineage>
</organism>
<accession>A0A2Z6SMV0</accession>
<dbReference type="Proteomes" id="UP000615446">
    <property type="component" value="Unassembled WGS sequence"/>
</dbReference>
<dbReference type="OrthoDB" id="2446850at2759"/>
<feature type="transmembrane region" description="Helical" evidence="2">
    <location>
        <begin position="145"/>
        <end position="164"/>
    </location>
</feature>
<evidence type="ECO:0000313" key="3">
    <source>
        <dbReference type="EMBL" id="GBC08399.1"/>
    </source>
</evidence>
<comment type="caution">
    <text evidence="3">The sequence shown here is derived from an EMBL/GenBank/DDBJ whole genome shotgun (WGS) entry which is preliminary data.</text>
</comment>
<feature type="compositionally biased region" description="Basic and acidic residues" evidence="1">
    <location>
        <begin position="84"/>
        <end position="96"/>
    </location>
</feature>
<evidence type="ECO:0000313" key="5">
    <source>
        <dbReference type="Proteomes" id="UP000247702"/>
    </source>
</evidence>
<protein>
    <submittedName>
        <fullName evidence="3">Uncharacterized protein</fullName>
    </submittedName>
</protein>
<evidence type="ECO:0000256" key="1">
    <source>
        <dbReference type="SAM" id="MobiDB-lite"/>
    </source>
</evidence>
<dbReference type="AlphaFoldDB" id="A0A2Z6SMV0"/>
<sequence>MQISTSTRVAIALVAANFFNEILPVLAQVRGGTGEQSTGQSSGIEAFVSKRSVRNTWIAFWILWIIWSLISLLDYATRDRNHNRGADGVESGDRNNPRNKGFARFGNGGNGAERAASLARDLLLGLLSALVLNTFARGSGVAVEILTWFYLGIAIIMLLVEIFVDSKIVQVFFGIVEFGLLLTIISLSYRFGWRFFNAA</sequence>
<gene>
    <name evidence="4" type="ORF">RCL2_001655900</name>
    <name evidence="3" type="ORF">RclHR1_08090003</name>
</gene>
<keyword evidence="2" id="KW-1133">Transmembrane helix</keyword>
<keyword evidence="2" id="KW-0812">Transmembrane</keyword>
<feature type="region of interest" description="Disordered" evidence="1">
    <location>
        <begin position="84"/>
        <end position="107"/>
    </location>
</feature>
<reference evidence="3 5" key="1">
    <citation type="submission" date="2017-11" db="EMBL/GenBank/DDBJ databases">
        <title>The genome of Rhizophagus clarus HR1 reveals common genetic basis of auxotrophy among arbuscular mycorrhizal fungi.</title>
        <authorList>
            <person name="Kobayashi Y."/>
        </authorList>
    </citation>
    <scope>NUCLEOTIDE SEQUENCE [LARGE SCALE GENOMIC DNA]</scope>
    <source>
        <strain evidence="3 5">HR1</strain>
    </source>
</reference>
<feature type="transmembrane region" description="Helical" evidence="2">
    <location>
        <begin position="171"/>
        <end position="191"/>
    </location>
</feature>
<dbReference type="EMBL" id="BLAL01000191">
    <property type="protein sequence ID" value="GES89671.1"/>
    <property type="molecule type" value="Genomic_DNA"/>
</dbReference>
<feature type="transmembrane region" description="Helical" evidence="2">
    <location>
        <begin position="57"/>
        <end position="76"/>
    </location>
</feature>
<evidence type="ECO:0000256" key="2">
    <source>
        <dbReference type="SAM" id="Phobius"/>
    </source>
</evidence>
<keyword evidence="2" id="KW-0472">Membrane</keyword>
<name>A0A2Z6SMV0_9GLOM</name>